<dbReference type="Pfam" id="PF13561">
    <property type="entry name" value="adh_short_C2"/>
    <property type="match status" value="1"/>
</dbReference>
<proteinExistence type="inferred from homology"/>
<evidence type="ECO:0000256" key="3">
    <source>
        <dbReference type="RuleBase" id="RU000363"/>
    </source>
</evidence>
<evidence type="ECO:0000313" key="4">
    <source>
        <dbReference type="EMBL" id="KAL3817396.1"/>
    </source>
</evidence>
<keyword evidence="5" id="KW-1185">Reference proteome</keyword>
<dbReference type="InterPro" id="IPR002347">
    <property type="entry name" value="SDR_fam"/>
</dbReference>
<dbReference type="SUPFAM" id="SSF51735">
    <property type="entry name" value="NAD(P)-binding Rossmann-fold domains"/>
    <property type="match status" value="1"/>
</dbReference>
<sequence>MSCNLLLADISDHDNRLEAVVAACHNAASGDVLIQPYHCDVTNKSQIEGAIAGADEIAMRSVSSTSSVASILVNCAGITRDATLANLSNEDWDSVLNVNLKGTFLMCQQFCKTERIDALLTPTGGTGGSIINIGSIISNYGNIGQVNYAASKGGVVGLTRALAKEMALFSRKSATAVDFVGGNDSVGGVKAIIPPSVRVNCIQPGFIATPMASKMPEKILTDMTRKVALRRLGQAEDVANLVLFLASSERSGYITGETFECSGMLRL</sequence>
<name>A0ABD3RYY2_9STRA</name>
<dbReference type="GO" id="GO:0016491">
    <property type="term" value="F:oxidoreductase activity"/>
    <property type="evidence" value="ECO:0007669"/>
    <property type="project" value="UniProtKB-KW"/>
</dbReference>
<dbReference type="Gene3D" id="3.40.50.720">
    <property type="entry name" value="NAD(P)-binding Rossmann-like Domain"/>
    <property type="match status" value="1"/>
</dbReference>
<dbReference type="PANTHER" id="PTHR42760:SF83">
    <property type="entry name" value="(3R)-3-HYDROXYACYL-COA DEHYDROGENASE"/>
    <property type="match status" value="1"/>
</dbReference>
<dbReference type="PRINTS" id="PR00080">
    <property type="entry name" value="SDRFAMILY"/>
</dbReference>
<comment type="caution">
    <text evidence="4">The sequence shown here is derived from an EMBL/GenBank/DDBJ whole genome shotgun (WGS) entry which is preliminary data.</text>
</comment>
<gene>
    <name evidence="4" type="ORF">ACHAXA_011025</name>
</gene>
<dbReference type="PRINTS" id="PR00081">
    <property type="entry name" value="GDHRDH"/>
</dbReference>
<evidence type="ECO:0000256" key="1">
    <source>
        <dbReference type="ARBA" id="ARBA00006484"/>
    </source>
</evidence>
<dbReference type="Proteomes" id="UP001530377">
    <property type="component" value="Unassembled WGS sequence"/>
</dbReference>
<dbReference type="InterPro" id="IPR020904">
    <property type="entry name" value="Sc_DH/Rdtase_CS"/>
</dbReference>
<reference evidence="4 5" key="1">
    <citation type="submission" date="2024-10" db="EMBL/GenBank/DDBJ databases">
        <title>Updated reference genomes for cyclostephanoid diatoms.</title>
        <authorList>
            <person name="Roberts W.R."/>
            <person name="Alverson A.J."/>
        </authorList>
    </citation>
    <scope>NUCLEOTIDE SEQUENCE [LARGE SCALE GENOMIC DNA]</scope>
    <source>
        <strain evidence="4 5">AJA228-03</strain>
    </source>
</reference>
<dbReference type="EMBL" id="JALLPB020000105">
    <property type="protein sequence ID" value="KAL3817396.1"/>
    <property type="molecule type" value="Genomic_DNA"/>
</dbReference>
<protein>
    <submittedName>
        <fullName evidence="4">Uncharacterized protein</fullName>
    </submittedName>
</protein>
<keyword evidence="2" id="KW-0560">Oxidoreductase</keyword>
<dbReference type="InterPro" id="IPR036291">
    <property type="entry name" value="NAD(P)-bd_dom_sf"/>
</dbReference>
<accession>A0ABD3RYY2</accession>
<dbReference type="Pfam" id="PF00106">
    <property type="entry name" value="adh_short"/>
    <property type="match status" value="1"/>
</dbReference>
<dbReference type="PANTHER" id="PTHR42760">
    <property type="entry name" value="SHORT-CHAIN DEHYDROGENASES/REDUCTASES FAMILY MEMBER"/>
    <property type="match status" value="1"/>
</dbReference>
<dbReference type="PROSITE" id="PS00061">
    <property type="entry name" value="ADH_SHORT"/>
    <property type="match status" value="1"/>
</dbReference>
<organism evidence="4 5">
    <name type="scientific">Cyclostephanos tholiformis</name>
    <dbReference type="NCBI Taxonomy" id="382380"/>
    <lineage>
        <taxon>Eukaryota</taxon>
        <taxon>Sar</taxon>
        <taxon>Stramenopiles</taxon>
        <taxon>Ochrophyta</taxon>
        <taxon>Bacillariophyta</taxon>
        <taxon>Coscinodiscophyceae</taxon>
        <taxon>Thalassiosirophycidae</taxon>
        <taxon>Stephanodiscales</taxon>
        <taxon>Stephanodiscaceae</taxon>
        <taxon>Cyclostephanos</taxon>
    </lineage>
</organism>
<comment type="similarity">
    <text evidence="1 3">Belongs to the short-chain dehydrogenases/reductases (SDR) family.</text>
</comment>
<dbReference type="AlphaFoldDB" id="A0ABD3RYY2"/>
<evidence type="ECO:0000256" key="2">
    <source>
        <dbReference type="ARBA" id="ARBA00023002"/>
    </source>
</evidence>
<evidence type="ECO:0000313" key="5">
    <source>
        <dbReference type="Proteomes" id="UP001530377"/>
    </source>
</evidence>